<organism evidence="8 9">
    <name type="scientific">Seminavis robusta</name>
    <dbReference type="NCBI Taxonomy" id="568900"/>
    <lineage>
        <taxon>Eukaryota</taxon>
        <taxon>Sar</taxon>
        <taxon>Stramenopiles</taxon>
        <taxon>Ochrophyta</taxon>
        <taxon>Bacillariophyta</taxon>
        <taxon>Bacillariophyceae</taxon>
        <taxon>Bacillariophycidae</taxon>
        <taxon>Naviculales</taxon>
        <taxon>Naviculaceae</taxon>
        <taxon>Seminavis</taxon>
    </lineage>
</organism>
<keyword evidence="2" id="KW-0547">Nucleotide-binding</keyword>
<dbReference type="Gene3D" id="1.10.1420.10">
    <property type="match status" value="3"/>
</dbReference>
<dbReference type="InterPro" id="IPR045076">
    <property type="entry name" value="MutS"/>
</dbReference>
<evidence type="ECO:0000259" key="7">
    <source>
        <dbReference type="SMART" id="SM00534"/>
    </source>
</evidence>
<feature type="compositionally biased region" description="Acidic residues" evidence="5">
    <location>
        <begin position="1008"/>
        <end position="1037"/>
    </location>
</feature>
<name>A0A9N8HHA5_9STRA</name>
<dbReference type="InterPro" id="IPR027417">
    <property type="entry name" value="P-loop_NTPase"/>
</dbReference>
<comment type="caution">
    <text evidence="8">The sequence shown here is derived from an EMBL/GenBank/DDBJ whole genome shotgun (WGS) entry which is preliminary data.</text>
</comment>
<dbReference type="Gene3D" id="3.40.50.300">
    <property type="entry name" value="P-loop containing nucleotide triphosphate hydrolases"/>
    <property type="match status" value="1"/>
</dbReference>
<feature type="compositionally biased region" description="Basic residues" evidence="5">
    <location>
        <begin position="1"/>
        <end position="10"/>
    </location>
</feature>
<dbReference type="Pfam" id="PF05190">
    <property type="entry name" value="MutS_IV"/>
    <property type="match status" value="1"/>
</dbReference>
<dbReference type="SUPFAM" id="SSF48334">
    <property type="entry name" value="DNA repair protein MutS, domain III"/>
    <property type="match status" value="1"/>
</dbReference>
<feature type="compositionally biased region" description="Polar residues" evidence="5">
    <location>
        <begin position="1072"/>
        <end position="1090"/>
    </location>
</feature>
<dbReference type="Pfam" id="PF00488">
    <property type="entry name" value="MutS_V"/>
    <property type="match status" value="1"/>
</dbReference>
<reference evidence="8" key="1">
    <citation type="submission" date="2020-06" db="EMBL/GenBank/DDBJ databases">
        <authorList>
            <consortium name="Plant Systems Biology data submission"/>
        </authorList>
    </citation>
    <scope>NUCLEOTIDE SEQUENCE</scope>
    <source>
        <strain evidence="8">D6</strain>
    </source>
</reference>
<feature type="domain" description="DNA mismatch repair protein MutS core" evidence="6">
    <location>
        <begin position="224"/>
        <end position="606"/>
    </location>
</feature>
<feature type="compositionally biased region" description="Polar residues" evidence="5">
    <location>
        <begin position="905"/>
        <end position="914"/>
    </location>
</feature>
<dbReference type="InterPro" id="IPR007696">
    <property type="entry name" value="DNA_mismatch_repair_MutS_core"/>
</dbReference>
<feature type="domain" description="DNA mismatch repair proteins mutS family" evidence="7">
    <location>
        <begin position="628"/>
        <end position="819"/>
    </location>
</feature>
<feature type="region of interest" description="Disordered" evidence="5">
    <location>
        <begin position="1"/>
        <end position="32"/>
    </location>
</feature>
<dbReference type="SUPFAM" id="SSF52540">
    <property type="entry name" value="P-loop containing nucleoside triphosphate hydrolases"/>
    <property type="match status" value="1"/>
</dbReference>
<feature type="compositionally biased region" description="Basic and acidic residues" evidence="5">
    <location>
        <begin position="971"/>
        <end position="980"/>
    </location>
</feature>
<dbReference type="GO" id="GO:0032301">
    <property type="term" value="C:MutSalpha complex"/>
    <property type="evidence" value="ECO:0007669"/>
    <property type="project" value="TreeGrafter"/>
</dbReference>
<evidence type="ECO:0000259" key="6">
    <source>
        <dbReference type="SMART" id="SM00533"/>
    </source>
</evidence>
<accession>A0A9N8HHA5</accession>
<protein>
    <submittedName>
        <fullName evidence="8">Protein MutS</fullName>
    </submittedName>
</protein>
<sequence>MSGRQRKRFKASNNSKNKSSNESVASRLRSSGQGESSHHIVCAISENLAKETCVASLDTGAPVHVRAIKQGNGSAYAETLDHLKNLQPDECLINEGRRNSQLVRLVEEFFAASNQNNDQQQQNPDGAAKTVVVKYISRTFFDQTKGSQALEGIARDDFYDTSVANEYIVLSSVHAVLQYTQQHLGITFLKKSVRLEVNSGGEKMIIDRCSLMQLELLANAKSGKTKNSILASIDCTKTSVGERLLRSSLMAPSTRTDTIASRLDLVDAFLADKNFFYTVMQHLQWLPCLDKMVTNIALVPKRKNKDLVVTGGSGSTISKNEARKGISALVNIKTTLAALPQFTKVLEDRLMGLNAQEVAGTQDDASATDLETILLNGLGQGPASIVTATCKHHLLKAIVAAMKNTALKDIFATVSQVLSTSTTSAHRNSHMMRHEECWALRAEPDSIMSVIRSAFTDNVNDIYAAADRYAENHGFSVKVKFSSHRGYYLVVPDGINLPPEFIQPARSGNFIMCTTEEVLSRNIRAQDNVQDLLLMTDEKIQQVLDVVRSQYAAIAMLSDAIALLDLCHSFADCVTQKATQPWCRPMLTDNGNNKIVIRNGRYLGEATSYQNTGRVQFVANDTYTNGRTIFTTITGINGSGKSTYLKQIATIVILAHCGGYVPAEFACIPIRDWLCTRIGNTDDQEHNISTFMLEMKEVASICRQATSRSLALIDELGRATSNEDGVALAWAVSESLLQRGALTFFVTHYSQLTALGKMYSSVQNQHLAATVTRGESGRIAYTYKVSSGACAVATEYGVDLAGVCGWPAEILEAARQVESDLSASNEETQPAAKESQTTCLGHAQSLVNHVFVATSPSAPDQPLDLELIKQKLMEDNDNYDEVFRGLFEPFAPPNLLMMRDGGQPLSRNATQNDVGHSHANDDESQHLLTQPETTRGQPQQHCPSVTTRANPQVCENPEAGDDMNGRRPSVRGHDEHHPEGTRPVSAARDERLPDSQQLGASAAMAEQSSEESSESESSSDDSDSDDSDATDTSDDSDCISMQCVGDGGSRYKRDRLGGEEQSQFTAGDKSGNDWQTLASTGTGMDSCRGS</sequence>
<dbReference type="AlphaFoldDB" id="A0A9N8HHA5"/>
<dbReference type="Pfam" id="PF05192">
    <property type="entry name" value="MutS_III"/>
    <property type="match status" value="1"/>
</dbReference>
<comment type="similarity">
    <text evidence="1">Belongs to the DNA mismatch repair MutS family.</text>
</comment>
<dbReference type="OrthoDB" id="276261at2759"/>
<feature type="compositionally biased region" description="Polar residues" evidence="5">
    <location>
        <begin position="22"/>
        <end position="32"/>
    </location>
</feature>
<dbReference type="GO" id="GO:0140664">
    <property type="term" value="F:ATP-dependent DNA damage sensor activity"/>
    <property type="evidence" value="ECO:0007669"/>
    <property type="project" value="InterPro"/>
</dbReference>
<feature type="compositionally biased region" description="Low complexity" evidence="5">
    <location>
        <begin position="12"/>
        <end position="21"/>
    </location>
</feature>
<dbReference type="InterPro" id="IPR036187">
    <property type="entry name" value="DNA_mismatch_repair_MutS_sf"/>
</dbReference>
<dbReference type="GO" id="GO:0006298">
    <property type="term" value="P:mismatch repair"/>
    <property type="evidence" value="ECO:0007669"/>
    <property type="project" value="InterPro"/>
</dbReference>
<dbReference type="SMART" id="SM00534">
    <property type="entry name" value="MUTSac"/>
    <property type="match status" value="1"/>
</dbReference>
<evidence type="ECO:0000256" key="2">
    <source>
        <dbReference type="ARBA" id="ARBA00022741"/>
    </source>
</evidence>
<feature type="region of interest" description="Disordered" evidence="5">
    <location>
        <begin position="897"/>
        <end position="1090"/>
    </location>
</feature>
<proteinExistence type="inferred from homology"/>
<dbReference type="PANTHER" id="PTHR11361:SF148">
    <property type="entry name" value="DNA MISMATCH REPAIR PROTEIN MSH6"/>
    <property type="match status" value="1"/>
</dbReference>
<feature type="compositionally biased region" description="Polar residues" evidence="5">
    <location>
        <begin position="926"/>
        <end position="950"/>
    </location>
</feature>
<evidence type="ECO:0000256" key="3">
    <source>
        <dbReference type="ARBA" id="ARBA00022840"/>
    </source>
</evidence>
<evidence type="ECO:0000313" key="9">
    <source>
        <dbReference type="Proteomes" id="UP001153069"/>
    </source>
</evidence>
<feature type="compositionally biased region" description="Basic and acidic residues" evidence="5">
    <location>
        <begin position="1049"/>
        <end position="1058"/>
    </location>
</feature>
<dbReference type="EMBL" id="CAICTM010000551">
    <property type="protein sequence ID" value="CAB9512727.1"/>
    <property type="molecule type" value="Genomic_DNA"/>
</dbReference>
<evidence type="ECO:0000256" key="4">
    <source>
        <dbReference type="ARBA" id="ARBA00023125"/>
    </source>
</evidence>
<feature type="compositionally biased region" description="Basic and acidic residues" evidence="5">
    <location>
        <begin position="915"/>
        <end position="925"/>
    </location>
</feature>
<dbReference type="PANTHER" id="PTHR11361">
    <property type="entry name" value="DNA MISMATCH REPAIR PROTEIN MUTS FAMILY MEMBER"/>
    <property type="match status" value="1"/>
</dbReference>
<gene>
    <name evidence="8" type="ORF">SEMRO_552_G165070.1</name>
</gene>
<evidence type="ECO:0000256" key="5">
    <source>
        <dbReference type="SAM" id="MobiDB-lite"/>
    </source>
</evidence>
<dbReference type="InterPro" id="IPR007861">
    <property type="entry name" value="DNA_mismatch_repair_MutS_clamp"/>
</dbReference>
<dbReference type="InterPro" id="IPR000432">
    <property type="entry name" value="DNA_mismatch_repair_MutS_C"/>
</dbReference>
<evidence type="ECO:0000313" key="8">
    <source>
        <dbReference type="EMBL" id="CAB9512727.1"/>
    </source>
</evidence>
<dbReference type="GO" id="GO:0005524">
    <property type="term" value="F:ATP binding"/>
    <property type="evidence" value="ECO:0007669"/>
    <property type="project" value="UniProtKB-KW"/>
</dbReference>
<evidence type="ECO:0000256" key="1">
    <source>
        <dbReference type="ARBA" id="ARBA00006271"/>
    </source>
</evidence>
<dbReference type="SMART" id="SM00533">
    <property type="entry name" value="MUTSd"/>
    <property type="match status" value="1"/>
</dbReference>
<keyword evidence="9" id="KW-1185">Reference proteome</keyword>
<dbReference type="GO" id="GO:0030983">
    <property type="term" value="F:mismatched DNA binding"/>
    <property type="evidence" value="ECO:0007669"/>
    <property type="project" value="InterPro"/>
</dbReference>
<keyword evidence="3" id="KW-0067">ATP-binding</keyword>
<dbReference type="Proteomes" id="UP001153069">
    <property type="component" value="Unassembled WGS sequence"/>
</dbReference>
<keyword evidence="4" id="KW-0238">DNA-binding</keyword>